<evidence type="ECO:0000313" key="1">
    <source>
        <dbReference type="EMBL" id="TQL99302.1"/>
    </source>
</evidence>
<evidence type="ECO:0000313" key="2">
    <source>
        <dbReference type="Proteomes" id="UP000316096"/>
    </source>
</evidence>
<comment type="caution">
    <text evidence="1">The sequence shown here is derived from an EMBL/GenBank/DDBJ whole genome shotgun (WGS) entry which is preliminary data.</text>
</comment>
<sequence>MEVPQLPEVACADVDLVRRHVLGGPGDRRVSGQVSIGRSEAVLLRPGSPWLEAEPAKTLIRDEDKYLYHLVMITCTFRTGPEPVIGARLSVMLSPEPDDGSVEPVIWAMDPLRTSAPATARLTVRIGLNLKFFTAEMTRETPGPDHVIAEGEGEKQAEWAFVARALAGVYRLSLVARTPVGSACRADLALAATRQETRFGMVPYRAEIPPRVATILLTGP</sequence>
<reference evidence="1 2" key="1">
    <citation type="submission" date="2019-06" db="EMBL/GenBank/DDBJ databases">
        <title>Sequencing the genomes of 1000 actinobacteria strains.</title>
        <authorList>
            <person name="Klenk H.-P."/>
        </authorList>
    </citation>
    <scope>NUCLEOTIDE SEQUENCE [LARGE SCALE GENOMIC DNA]</scope>
    <source>
        <strain evidence="1 2">DSM 102200</strain>
    </source>
</reference>
<name>A0A543CQC6_9ACTN</name>
<keyword evidence="2" id="KW-1185">Reference proteome</keyword>
<gene>
    <name evidence="1" type="ORF">FB559_4965</name>
</gene>
<protein>
    <submittedName>
        <fullName evidence="1">Uncharacterized protein</fullName>
    </submittedName>
</protein>
<dbReference type="AlphaFoldDB" id="A0A543CQC6"/>
<organism evidence="1 2">
    <name type="scientific">Actinoallomurus bryophytorum</name>
    <dbReference type="NCBI Taxonomy" id="1490222"/>
    <lineage>
        <taxon>Bacteria</taxon>
        <taxon>Bacillati</taxon>
        <taxon>Actinomycetota</taxon>
        <taxon>Actinomycetes</taxon>
        <taxon>Streptosporangiales</taxon>
        <taxon>Thermomonosporaceae</taxon>
        <taxon>Actinoallomurus</taxon>
    </lineage>
</organism>
<proteinExistence type="predicted"/>
<dbReference type="Proteomes" id="UP000316096">
    <property type="component" value="Unassembled WGS sequence"/>
</dbReference>
<dbReference type="EMBL" id="VFOZ01000001">
    <property type="protein sequence ID" value="TQL99302.1"/>
    <property type="molecule type" value="Genomic_DNA"/>
</dbReference>
<accession>A0A543CQC6</accession>